<organism evidence="2 3">
    <name type="scientific">Nitrosospira multiformis</name>
    <dbReference type="NCBI Taxonomy" id="1231"/>
    <lineage>
        <taxon>Bacteria</taxon>
        <taxon>Pseudomonadati</taxon>
        <taxon>Pseudomonadota</taxon>
        <taxon>Betaproteobacteria</taxon>
        <taxon>Nitrosomonadales</taxon>
        <taxon>Nitrosomonadaceae</taxon>
        <taxon>Nitrosospira</taxon>
    </lineage>
</organism>
<comment type="caution">
    <text evidence="2">The sequence shown here is derived from an EMBL/GenBank/DDBJ whole genome shotgun (WGS) entry which is preliminary data.</text>
</comment>
<feature type="domain" description="IstB-like ATP-binding" evidence="1">
    <location>
        <begin position="3"/>
        <end position="37"/>
    </location>
</feature>
<dbReference type="Proteomes" id="UP000244152">
    <property type="component" value="Unassembled WGS sequence"/>
</dbReference>
<dbReference type="RefSeq" id="WP_219906647.1">
    <property type="nucleotide sequence ID" value="NZ_QAOK01000020.1"/>
</dbReference>
<reference evidence="2 3" key="1">
    <citation type="submission" date="2018-04" db="EMBL/GenBank/DDBJ databases">
        <title>Active sludge and wastewater microbial communities from Klosterneuburg, Austria.</title>
        <authorList>
            <person name="Wagner M."/>
        </authorList>
    </citation>
    <scope>NUCLEOTIDE SEQUENCE [LARGE SCALE GENOMIC DNA]</scope>
    <source>
        <strain evidence="2 3">Nl12</strain>
    </source>
</reference>
<sequence>MQIMDGFDFNAAGVPKAQIQELAGLAFIERSENMVLLVYSQPIPSTPKPATIITI</sequence>
<dbReference type="InterPro" id="IPR002611">
    <property type="entry name" value="IstB_ATP-bd"/>
</dbReference>
<dbReference type="Pfam" id="PF01695">
    <property type="entry name" value="IstB_IS21"/>
    <property type="match status" value="1"/>
</dbReference>
<accession>A0A2T5I864</accession>
<name>A0A2T5I864_9PROT</name>
<proteinExistence type="predicted"/>
<evidence type="ECO:0000313" key="3">
    <source>
        <dbReference type="Proteomes" id="UP000244152"/>
    </source>
</evidence>
<dbReference type="GO" id="GO:0005524">
    <property type="term" value="F:ATP binding"/>
    <property type="evidence" value="ECO:0007669"/>
    <property type="project" value="InterPro"/>
</dbReference>
<evidence type="ECO:0000313" key="2">
    <source>
        <dbReference type="EMBL" id="PTQ80023.1"/>
    </source>
</evidence>
<dbReference type="AlphaFoldDB" id="A0A2T5I864"/>
<evidence type="ECO:0000259" key="1">
    <source>
        <dbReference type="Pfam" id="PF01695"/>
    </source>
</evidence>
<dbReference type="EMBL" id="QAOK01000020">
    <property type="protein sequence ID" value="PTQ80023.1"/>
    <property type="molecule type" value="Genomic_DNA"/>
</dbReference>
<protein>
    <recommendedName>
        <fullName evidence="1">IstB-like ATP-binding domain-containing protein</fullName>
    </recommendedName>
</protein>
<gene>
    <name evidence="2" type="ORF">C8R21_12062</name>
</gene>